<evidence type="ECO:0000313" key="2">
    <source>
        <dbReference type="Proteomes" id="UP000297245"/>
    </source>
</evidence>
<accession>A0A4S8KIY8</accession>
<feature type="non-terminal residue" evidence="1">
    <location>
        <position position="1"/>
    </location>
</feature>
<evidence type="ECO:0000313" key="1">
    <source>
        <dbReference type="EMBL" id="THU75390.1"/>
    </source>
</evidence>
<sequence>VKSTTAVNATVTVCKPPQQPVIPDRSVFLAGSIEMGKAEDWQAKLTSTLSNLDLPYHLTVLNPRRESWDPSWIQDISNPQFRGQIEWELDCQDRADVIAMYLHPDDEGSISLLELGLLAESGKMVVCCPEGFSSRGNVQIVCKRYGISLVGSMDELVQEVVKRLGELPAPQDTKTHMDGISWLPTETLGLQKTVTGRFSHRLSLLMSWFLLNNCWLAYAALRSRLDVATIAKDGTADDNKTSLSLTLK</sequence>
<gene>
    <name evidence="1" type="ORF">K435DRAFT_787588</name>
</gene>
<dbReference type="InterPro" id="IPR039470">
    <property type="entry name" value="Nuc_deoxyri_tr2"/>
</dbReference>
<proteinExistence type="predicted"/>
<dbReference type="OrthoDB" id="2893324at2759"/>
<organism evidence="1 2">
    <name type="scientific">Dendrothele bispora (strain CBS 962.96)</name>
    <dbReference type="NCBI Taxonomy" id="1314807"/>
    <lineage>
        <taxon>Eukaryota</taxon>
        <taxon>Fungi</taxon>
        <taxon>Dikarya</taxon>
        <taxon>Basidiomycota</taxon>
        <taxon>Agaricomycotina</taxon>
        <taxon>Agaricomycetes</taxon>
        <taxon>Agaricomycetidae</taxon>
        <taxon>Agaricales</taxon>
        <taxon>Agaricales incertae sedis</taxon>
        <taxon>Dendrothele</taxon>
    </lineage>
</organism>
<dbReference type="EMBL" id="ML182227">
    <property type="protein sequence ID" value="THU75390.1"/>
    <property type="molecule type" value="Genomic_DNA"/>
</dbReference>
<dbReference type="Proteomes" id="UP000297245">
    <property type="component" value="Unassembled WGS sequence"/>
</dbReference>
<protein>
    <submittedName>
        <fullName evidence="1">Uncharacterized protein</fullName>
    </submittedName>
</protein>
<reference evidence="1 2" key="1">
    <citation type="journal article" date="2019" name="Nat. Ecol. Evol.">
        <title>Megaphylogeny resolves global patterns of mushroom evolution.</title>
        <authorList>
            <person name="Varga T."/>
            <person name="Krizsan K."/>
            <person name="Foldi C."/>
            <person name="Dima B."/>
            <person name="Sanchez-Garcia M."/>
            <person name="Sanchez-Ramirez S."/>
            <person name="Szollosi G.J."/>
            <person name="Szarkandi J.G."/>
            <person name="Papp V."/>
            <person name="Albert L."/>
            <person name="Andreopoulos W."/>
            <person name="Angelini C."/>
            <person name="Antonin V."/>
            <person name="Barry K.W."/>
            <person name="Bougher N.L."/>
            <person name="Buchanan P."/>
            <person name="Buyck B."/>
            <person name="Bense V."/>
            <person name="Catcheside P."/>
            <person name="Chovatia M."/>
            <person name="Cooper J."/>
            <person name="Damon W."/>
            <person name="Desjardin D."/>
            <person name="Finy P."/>
            <person name="Geml J."/>
            <person name="Haridas S."/>
            <person name="Hughes K."/>
            <person name="Justo A."/>
            <person name="Karasinski D."/>
            <person name="Kautmanova I."/>
            <person name="Kiss B."/>
            <person name="Kocsube S."/>
            <person name="Kotiranta H."/>
            <person name="LaButti K.M."/>
            <person name="Lechner B.E."/>
            <person name="Liimatainen K."/>
            <person name="Lipzen A."/>
            <person name="Lukacs Z."/>
            <person name="Mihaltcheva S."/>
            <person name="Morgado L.N."/>
            <person name="Niskanen T."/>
            <person name="Noordeloos M.E."/>
            <person name="Ohm R.A."/>
            <person name="Ortiz-Santana B."/>
            <person name="Ovrebo C."/>
            <person name="Racz N."/>
            <person name="Riley R."/>
            <person name="Savchenko A."/>
            <person name="Shiryaev A."/>
            <person name="Soop K."/>
            <person name="Spirin V."/>
            <person name="Szebenyi C."/>
            <person name="Tomsovsky M."/>
            <person name="Tulloss R.E."/>
            <person name="Uehling J."/>
            <person name="Grigoriev I.V."/>
            <person name="Vagvolgyi C."/>
            <person name="Papp T."/>
            <person name="Martin F.M."/>
            <person name="Miettinen O."/>
            <person name="Hibbett D.S."/>
            <person name="Nagy L.G."/>
        </authorList>
    </citation>
    <scope>NUCLEOTIDE SEQUENCE [LARGE SCALE GENOMIC DNA]</scope>
    <source>
        <strain evidence="1 2">CBS 962.96</strain>
    </source>
</reference>
<dbReference type="Gene3D" id="3.40.50.450">
    <property type="match status" value="1"/>
</dbReference>
<keyword evidence="2" id="KW-1185">Reference proteome</keyword>
<name>A0A4S8KIY8_DENBC</name>
<dbReference type="Pfam" id="PF15891">
    <property type="entry name" value="Nuc_deoxyri_tr2"/>
    <property type="match status" value="1"/>
</dbReference>
<dbReference type="AlphaFoldDB" id="A0A4S8KIY8"/>